<accession>A0A170Y2Z5</accession>
<keyword evidence="1" id="KW-0812">Transmembrane</keyword>
<reference evidence="1" key="1">
    <citation type="submission" date="2016-04" db="EMBL/GenBank/DDBJ databases">
        <authorList>
            <person name="Calderon-Fernandez G.M.Sr."/>
        </authorList>
    </citation>
    <scope>NUCLEOTIDE SEQUENCE</scope>
    <source>
        <strain evidence="1">Int1</strain>
        <tissue evidence="1">Integument</tissue>
    </source>
</reference>
<keyword evidence="1" id="KW-0472">Membrane</keyword>
<dbReference type="EMBL" id="GEMB01003718">
    <property type="protein sequence ID" value="JAR99502.1"/>
    <property type="molecule type" value="Transcribed_RNA"/>
</dbReference>
<reference evidence="1" key="2">
    <citation type="journal article" date="2017" name="J. Med. Entomol.">
        <title>Transcriptome Analysis of the Triatoma infestans (Hemiptera: Reduviidae) Integument.</title>
        <authorList>
            <person name="Calderon-Fernandez G.M."/>
            <person name="Moriconi D.E."/>
            <person name="Dulbecco A.B."/>
            <person name="Juarez M.P."/>
        </authorList>
    </citation>
    <scope>NUCLEOTIDE SEQUENCE</scope>
    <source>
        <strain evidence="1">Int1</strain>
        <tissue evidence="1">Integument</tissue>
    </source>
</reference>
<organism evidence="1">
    <name type="scientific">Triatoma infestans</name>
    <name type="common">Assassin bug</name>
    <dbReference type="NCBI Taxonomy" id="30076"/>
    <lineage>
        <taxon>Eukaryota</taxon>
        <taxon>Metazoa</taxon>
        <taxon>Ecdysozoa</taxon>
        <taxon>Arthropoda</taxon>
        <taxon>Hexapoda</taxon>
        <taxon>Insecta</taxon>
        <taxon>Pterygota</taxon>
        <taxon>Neoptera</taxon>
        <taxon>Paraneoptera</taxon>
        <taxon>Hemiptera</taxon>
        <taxon>Heteroptera</taxon>
        <taxon>Panheteroptera</taxon>
        <taxon>Cimicomorpha</taxon>
        <taxon>Reduviidae</taxon>
        <taxon>Triatominae</taxon>
        <taxon>Triatoma</taxon>
    </lineage>
</organism>
<proteinExistence type="predicted"/>
<sequence length="14" mass="1645">MIKILCASQFCLQF</sequence>
<name>A0A170Y2Z5_TRIIF</name>
<evidence type="ECO:0000313" key="1">
    <source>
        <dbReference type="EMBL" id="JAR99502.1"/>
    </source>
</evidence>
<protein>
    <submittedName>
        <fullName evidence="1">Transmembrane protein 18</fullName>
    </submittedName>
</protein>